<dbReference type="PROSITE" id="PS50868">
    <property type="entry name" value="POST_SET"/>
    <property type="match status" value="1"/>
</dbReference>
<dbReference type="EMBL" id="JAAXCZ010000007">
    <property type="protein sequence ID" value="MBC2382247.1"/>
    <property type="molecule type" value="Genomic_DNA"/>
</dbReference>
<evidence type="ECO:0000256" key="1">
    <source>
        <dbReference type="ARBA" id="ARBA00022679"/>
    </source>
</evidence>
<keyword evidence="6" id="KW-1185">Reference proteome</keyword>
<evidence type="ECO:0000313" key="6">
    <source>
        <dbReference type="Proteomes" id="UP000534677"/>
    </source>
</evidence>
<evidence type="ECO:0000259" key="2">
    <source>
        <dbReference type="PROSITE" id="PS50868"/>
    </source>
</evidence>
<dbReference type="AlphaFoldDB" id="A0A7X1ARR6"/>
<evidence type="ECO:0000313" key="5">
    <source>
        <dbReference type="Proteomes" id="UP000520513"/>
    </source>
</evidence>
<gene>
    <name evidence="3" type="ORF">HF209_14940</name>
    <name evidence="4" type="ORF">HF257_26140</name>
</gene>
<keyword evidence="4" id="KW-0489">Methyltransferase</keyword>
<feature type="domain" description="Post-SET" evidence="2">
    <location>
        <begin position="135"/>
        <end position="151"/>
    </location>
</feature>
<organism evidence="4 5">
    <name type="scientific">Pseudomonas cremoris</name>
    <dbReference type="NCBI Taxonomy" id="2724178"/>
    <lineage>
        <taxon>Bacteria</taxon>
        <taxon>Pseudomonadati</taxon>
        <taxon>Pseudomonadota</taxon>
        <taxon>Gammaproteobacteria</taxon>
        <taxon>Pseudomonadales</taxon>
        <taxon>Pseudomonadaceae</taxon>
        <taxon>Pseudomonas</taxon>
    </lineage>
</organism>
<name>A0A7X1ARR6_9PSED</name>
<protein>
    <submittedName>
        <fullName evidence="4">SET domain-containing protein-lysine N-methyltransferase</fullName>
    </submittedName>
</protein>
<accession>A0A7X1ARR6</accession>
<evidence type="ECO:0000313" key="4">
    <source>
        <dbReference type="EMBL" id="MBC2409499.1"/>
    </source>
</evidence>
<dbReference type="Proteomes" id="UP000520513">
    <property type="component" value="Unassembled WGS sequence"/>
</dbReference>
<dbReference type="Gene3D" id="2.170.270.10">
    <property type="entry name" value="SET domain"/>
    <property type="match status" value="1"/>
</dbReference>
<dbReference type="SUPFAM" id="SSF82199">
    <property type="entry name" value="SET domain"/>
    <property type="match status" value="1"/>
</dbReference>
<dbReference type="EMBL" id="JAAXCY010000011">
    <property type="protein sequence ID" value="MBC2409499.1"/>
    <property type="molecule type" value="Genomic_DNA"/>
</dbReference>
<sequence length="174" mass="19916">MKTQAMDKANHDAAVCVYPFATTSTDRGYPSTVDFQAVYDQSGRATGIRSRLPFDSRTRISKVSGFATRSQRQHTFQISSHIHLFDCWFCGLISHSCEPNTLLDADYLELWSLCRIPAGSLLTIDHAATADVLPRQFACECRTRNCRGWIKGRREQINAEGLRYLDQWHLYHDR</sequence>
<dbReference type="RefSeq" id="WP_185708224.1">
    <property type="nucleotide sequence ID" value="NZ_JAAXCY010000011.1"/>
</dbReference>
<keyword evidence="1 4" id="KW-0808">Transferase</keyword>
<dbReference type="InterPro" id="IPR046341">
    <property type="entry name" value="SET_dom_sf"/>
</dbReference>
<dbReference type="Proteomes" id="UP000534677">
    <property type="component" value="Unassembled WGS sequence"/>
</dbReference>
<dbReference type="GO" id="GO:0032259">
    <property type="term" value="P:methylation"/>
    <property type="evidence" value="ECO:0007669"/>
    <property type="project" value="UniProtKB-KW"/>
</dbReference>
<proteinExistence type="predicted"/>
<dbReference type="GO" id="GO:0008168">
    <property type="term" value="F:methyltransferase activity"/>
    <property type="evidence" value="ECO:0007669"/>
    <property type="project" value="UniProtKB-KW"/>
</dbReference>
<comment type="caution">
    <text evidence="4">The sequence shown here is derived from an EMBL/GenBank/DDBJ whole genome shotgun (WGS) entry which is preliminary data.</text>
</comment>
<dbReference type="InterPro" id="IPR003616">
    <property type="entry name" value="Post-SET_dom"/>
</dbReference>
<evidence type="ECO:0000313" key="3">
    <source>
        <dbReference type="EMBL" id="MBC2382247.1"/>
    </source>
</evidence>
<reference evidence="5 6" key="1">
    <citation type="submission" date="2020-04" db="EMBL/GenBank/DDBJ databases">
        <title>Pseudomonas crami sp. nov., a novel proteolytic bacterial species isolated from cream.</title>
        <authorList>
            <person name="Hofmann K."/>
            <person name="Woller A."/>
            <person name="Huptas C."/>
            <person name="Wenning M."/>
            <person name="Scherer S."/>
            <person name="Doll E.V."/>
        </authorList>
    </citation>
    <scope>NUCLEOTIDE SEQUENCE [LARGE SCALE GENOMIC DNA]</scope>
    <source>
        <strain evidence="3 6">WS 5096</strain>
        <strain evidence="4 5">WS 5106</strain>
    </source>
</reference>